<reference evidence="1 2" key="1">
    <citation type="submission" date="2023-10" db="EMBL/GenBank/DDBJ databases">
        <title>Screening of Alkalihalobacillus lindianensis BZ-TG-R113 and Its Alleviation of Salt Stress on Rapeseed Growth.</title>
        <authorList>
            <person name="Zhao B."/>
            <person name="Guo T."/>
        </authorList>
    </citation>
    <scope>NUCLEOTIDE SEQUENCE [LARGE SCALE GENOMIC DNA]</scope>
    <source>
        <strain evidence="1 2">BZ-TG-R113</strain>
    </source>
</reference>
<sequence>LEAFYQALAQELEAGTLETGGLSREDIEQLLGALRGLASGSDPDDAYTRGVEVARSITELQGSEVILLLEELVAIARRIAE</sequence>
<protein>
    <recommendedName>
        <fullName evidence="3">DNA polymerase III subunit gamma/tau</fullName>
    </recommendedName>
</protein>
<keyword evidence="2" id="KW-1185">Reference proteome</keyword>
<evidence type="ECO:0008006" key="3">
    <source>
        <dbReference type="Google" id="ProtNLM"/>
    </source>
</evidence>
<dbReference type="EMBL" id="JAWJBA010000816">
    <property type="protein sequence ID" value="MDV2687502.1"/>
    <property type="molecule type" value="Genomic_DNA"/>
</dbReference>
<evidence type="ECO:0000313" key="2">
    <source>
        <dbReference type="Proteomes" id="UP001287282"/>
    </source>
</evidence>
<comment type="caution">
    <text evidence="1">The sequence shown here is derived from an EMBL/GenBank/DDBJ whole genome shotgun (WGS) entry which is preliminary data.</text>
</comment>
<gene>
    <name evidence="1" type="ORF">RYX56_24450</name>
</gene>
<feature type="non-terminal residue" evidence="1">
    <location>
        <position position="81"/>
    </location>
</feature>
<accession>A0ABU3XHY5</accession>
<evidence type="ECO:0000313" key="1">
    <source>
        <dbReference type="EMBL" id="MDV2687502.1"/>
    </source>
</evidence>
<dbReference type="Proteomes" id="UP001287282">
    <property type="component" value="Unassembled WGS sequence"/>
</dbReference>
<organism evidence="1 2">
    <name type="scientific">Alkalihalophilus lindianensis</name>
    <dbReference type="NCBI Taxonomy" id="1630542"/>
    <lineage>
        <taxon>Bacteria</taxon>
        <taxon>Bacillati</taxon>
        <taxon>Bacillota</taxon>
        <taxon>Bacilli</taxon>
        <taxon>Bacillales</taxon>
        <taxon>Bacillaceae</taxon>
        <taxon>Alkalihalophilus</taxon>
    </lineage>
</organism>
<feature type="non-terminal residue" evidence="1">
    <location>
        <position position="1"/>
    </location>
</feature>
<name>A0ABU3XHY5_9BACI</name>
<dbReference type="RefSeq" id="WP_317124399.1">
    <property type="nucleotide sequence ID" value="NZ_JAWJBA010000816.1"/>
</dbReference>
<proteinExistence type="predicted"/>